<evidence type="ECO:0000256" key="2">
    <source>
        <dbReference type="ARBA" id="ARBA00004651"/>
    </source>
</evidence>
<keyword evidence="10" id="KW-0812">Transmembrane</keyword>
<accession>A0A3P3VMZ7</accession>
<keyword evidence="10" id="KW-1133">Transmembrane helix</keyword>
<evidence type="ECO:0000256" key="9">
    <source>
        <dbReference type="ARBA" id="ARBA00022840"/>
    </source>
</evidence>
<dbReference type="InterPro" id="IPR003594">
    <property type="entry name" value="HATPase_dom"/>
</dbReference>
<dbReference type="RefSeq" id="WP_125017836.1">
    <property type="nucleotide sequence ID" value="NZ_QWEZ01000002.1"/>
</dbReference>
<dbReference type="InterPro" id="IPR004358">
    <property type="entry name" value="Sig_transdc_His_kin-like_C"/>
</dbReference>
<keyword evidence="13" id="KW-1185">Reference proteome</keyword>
<dbReference type="InterPro" id="IPR036097">
    <property type="entry name" value="HisK_dim/P_sf"/>
</dbReference>
<evidence type="ECO:0000256" key="5">
    <source>
        <dbReference type="ARBA" id="ARBA00022553"/>
    </source>
</evidence>
<dbReference type="EMBL" id="QWEZ01000002">
    <property type="protein sequence ID" value="RRJ83288.1"/>
    <property type="molecule type" value="Genomic_DNA"/>
</dbReference>
<dbReference type="PROSITE" id="PS50109">
    <property type="entry name" value="HIS_KIN"/>
    <property type="match status" value="1"/>
</dbReference>
<dbReference type="GO" id="GO:0005886">
    <property type="term" value="C:plasma membrane"/>
    <property type="evidence" value="ECO:0007669"/>
    <property type="project" value="UniProtKB-SubCell"/>
</dbReference>
<keyword evidence="5" id="KW-0597">Phosphoprotein</keyword>
<dbReference type="PRINTS" id="PR00344">
    <property type="entry name" value="BCTRLSENSOR"/>
</dbReference>
<evidence type="ECO:0000256" key="4">
    <source>
        <dbReference type="ARBA" id="ARBA00022475"/>
    </source>
</evidence>
<feature type="domain" description="Histidine kinase" evidence="11">
    <location>
        <begin position="214"/>
        <end position="415"/>
    </location>
</feature>
<comment type="subcellular location">
    <subcellularLocation>
        <location evidence="2">Cell membrane</location>
        <topology evidence="2">Multi-pass membrane protein</topology>
    </subcellularLocation>
</comment>
<feature type="transmembrane region" description="Helical" evidence="10">
    <location>
        <begin position="122"/>
        <end position="140"/>
    </location>
</feature>
<gene>
    <name evidence="12" type="ORF">D0544_15810</name>
</gene>
<keyword evidence="4" id="KW-1003">Cell membrane</keyword>
<feature type="transmembrane region" description="Helical" evidence="10">
    <location>
        <begin position="160"/>
        <end position="179"/>
    </location>
</feature>
<evidence type="ECO:0000256" key="3">
    <source>
        <dbReference type="ARBA" id="ARBA00012438"/>
    </source>
</evidence>
<dbReference type="GO" id="GO:0005524">
    <property type="term" value="F:ATP binding"/>
    <property type="evidence" value="ECO:0007669"/>
    <property type="project" value="UniProtKB-KW"/>
</dbReference>
<feature type="transmembrane region" description="Helical" evidence="10">
    <location>
        <begin position="12"/>
        <end position="31"/>
    </location>
</feature>
<dbReference type="Pfam" id="PF02518">
    <property type="entry name" value="HATPase_c"/>
    <property type="match status" value="1"/>
</dbReference>
<dbReference type="SMART" id="SM00387">
    <property type="entry name" value="HATPase_c"/>
    <property type="match status" value="1"/>
</dbReference>
<dbReference type="SUPFAM" id="SSF55874">
    <property type="entry name" value="ATPase domain of HSP90 chaperone/DNA topoisomerase II/histidine kinase"/>
    <property type="match status" value="1"/>
</dbReference>
<dbReference type="PANTHER" id="PTHR44936:SF10">
    <property type="entry name" value="SENSOR PROTEIN RSTB"/>
    <property type="match status" value="1"/>
</dbReference>
<dbReference type="EC" id="2.7.13.3" evidence="3"/>
<keyword evidence="8 12" id="KW-0418">Kinase</keyword>
<evidence type="ECO:0000256" key="8">
    <source>
        <dbReference type="ARBA" id="ARBA00022777"/>
    </source>
</evidence>
<keyword evidence="10" id="KW-0472">Membrane</keyword>
<dbReference type="InterPro" id="IPR036890">
    <property type="entry name" value="HATPase_C_sf"/>
</dbReference>
<dbReference type="GO" id="GO:0000155">
    <property type="term" value="F:phosphorelay sensor kinase activity"/>
    <property type="evidence" value="ECO:0007669"/>
    <property type="project" value="InterPro"/>
</dbReference>
<protein>
    <recommendedName>
        <fullName evidence="3">histidine kinase</fullName>
        <ecNumber evidence="3">2.7.13.3</ecNumber>
    </recommendedName>
</protein>
<evidence type="ECO:0000259" key="11">
    <source>
        <dbReference type="PROSITE" id="PS50109"/>
    </source>
</evidence>
<dbReference type="AlphaFoldDB" id="A0A3P3VMZ7"/>
<proteinExistence type="predicted"/>
<feature type="transmembrane region" description="Helical" evidence="10">
    <location>
        <begin position="74"/>
        <end position="92"/>
    </location>
</feature>
<comment type="caution">
    <text evidence="12">The sequence shown here is derived from an EMBL/GenBank/DDBJ whole genome shotgun (WGS) entry which is preliminary data.</text>
</comment>
<keyword evidence="6" id="KW-0808">Transferase</keyword>
<dbReference type="InterPro" id="IPR003661">
    <property type="entry name" value="HisK_dim/P_dom"/>
</dbReference>
<dbReference type="InterPro" id="IPR050980">
    <property type="entry name" value="2C_sensor_his_kinase"/>
</dbReference>
<dbReference type="SUPFAM" id="SSF47384">
    <property type="entry name" value="Homodimeric domain of signal transducing histidine kinase"/>
    <property type="match status" value="1"/>
</dbReference>
<evidence type="ECO:0000256" key="1">
    <source>
        <dbReference type="ARBA" id="ARBA00000085"/>
    </source>
</evidence>
<keyword evidence="9" id="KW-0067">ATP-binding</keyword>
<feature type="transmembrane region" description="Helical" evidence="10">
    <location>
        <begin position="43"/>
        <end position="62"/>
    </location>
</feature>
<evidence type="ECO:0000313" key="12">
    <source>
        <dbReference type="EMBL" id="RRJ83288.1"/>
    </source>
</evidence>
<keyword evidence="7" id="KW-0547">Nucleotide-binding</keyword>
<comment type="catalytic activity">
    <reaction evidence="1">
        <text>ATP + protein L-histidine = ADP + protein N-phospho-L-histidine.</text>
        <dbReference type="EC" id="2.7.13.3"/>
    </reaction>
</comment>
<reference evidence="12 13" key="1">
    <citation type="submission" date="2018-08" db="EMBL/GenBank/DDBJ databases">
        <authorList>
            <person name="Khan S.A."/>
        </authorList>
    </citation>
    <scope>NUCLEOTIDE SEQUENCE [LARGE SCALE GENOMIC DNA]</scope>
    <source>
        <strain evidence="12 13">GTF-13</strain>
    </source>
</reference>
<sequence length="418" mass="46447">MISFAPRENLRLLCIIRALIVGALLLALIWAHKSLNLLLNLPALGSILLVSALLTLVTLWRLRATTPVTQPELFGQLLFDLCSLSLVFFFSGGATNPFLALYLVPLSIAAATLAWPYAWAMLLLCVLSYGVLLFFYVPLAELYPQVRVVGDSTRMAQMHVMGMWLTFVVSALLITLFVVRMASALRRKQQELAANRERQLRNEQLMAIATLAAGTAHELGTPLSTLKTLLREMQLDYASNPDLSRDIQCLLEQVNLCRDSLNTLVSRSRDGQPQPVEVTALLERLLDRWRLMRPEAEIDLALEPGLDAHHTLWDPSLDQALLNLLNNAADQSPRIALQARRDGAQLQLRVRDYGKGISARTAEHLGELFFSGKRDGMGIGFSLSQATIERLGGQVRLYRHPEQGTLTEIILPLTPGAQ</sequence>
<evidence type="ECO:0000256" key="10">
    <source>
        <dbReference type="SAM" id="Phobius"/>
    </source>
</evidence>
<dbReference type="SMART" id="SM00388">
    <property type="entry name" value="HisKA"/>
    <property type="match status" value="1"/>
</dbReference>
<reference evidence="12 13" key="2">
    <citation type="submission" date="2018-12" db="EMBL/GenBank/DDBJ databases">
        <title>Simiduia agarivorans gen. nov., sp. nov., a marine, agarolytic bacterium isolated from shallow coastal water from Keelung, Taiwan.</title>
        <authorList>
            <person name="Shieh W.Y."/>
        </authorList>
    </citation>
    <scope>NUCLEOTIDE SEQUENCE [LARGE SCALE GENOMIC DNA]</scope>
    <source>
        <strain evidence="12 13">GTF-13</strain>
    </source>
</reference>
<evidence type="ECO:0000313" key="13">
    <source>
        <dbReference type="Proteomes" id="UP000280792"/>
    </source>
</evidence>
<dbReference type="CDD" id="cd00082">
    <property type="entry name" value="HisKA"/>
    <property type="match status" value="1"/>
</dbReference>
<name>A0A3P3VMZ7_9GAMM</name>
<dbReference type="PANTHER" id="PTHR44936">
    <property type="entry name" value="SENSOR PROTEIN CREC"/>
    <property type="match status" value="1"/>
</dbReference>
<dbReference type="Gene3D" id="3.30.565.10">
    <property type="entry name" value="Histidine kinase-like ATPase, C-terminal domain"/>
    <property type="match status" value="1"/>
</dbReference>
<organism evidence="12 13">
    <name type="scientific">Aestuariirhabdus litorea</name>
    <dbReference type="NCBI Taxonomy" id="2528527"/>
    <lineage>
        <taxon>Bacteria</taxon>
        <taxon>Pseudomonadati</taxon>
        <taxon>Pseudomonadota</taxon>
        <taxon>Gammaproteobacteria</taxon>
        <taxon>Oceanospirillales</taxon>
        <taxon>Aestuariirhabdaceae</taxon>
        <taxon>Aestuariirhabdus</taxon>
    </lineage>
</organism>
<dbReference type="Gene3D" id="1.10.287.130">
    <property type="match status" value="1"/>
</dbReference>
<dbReference type="Proteomes" id="UP000280792">
    <property type="component" value="Unassembled WGS sequence"/>
</dbReference>
<dbReference type="InterPro" id="IPR005467">
    <property type="entry name" value="His_kinase_dom"/>
</dbReference>
<evidence type="ECO:0000256" key="6">
    <source>
        <dbReference type="ARBA" id="ARBA00022679"/>
    </source>
</evidence>
<evidence type="ECO:0000256" key="7">
    <source>
        <dbReference type="ARBA" id="ARBA00022741"/>
    </source>
</evidence>